<dbReference type="EMBL" id="CP009225">
    <property type="protein sequence ID" value="AKC62269.1"/>
    <property type="molecule type" value="Genomic_DNA"/>
</dbReference>
<feature type="transmembrane region" description="Helical" evidence="5">
    <location>
        <begin position="154"/>
        <end position="175"/>
    </location>
</feature>
<sequence>MNKFLKKYPVPIVGLMLGLAAAGNLVQSYGEVYRSIFGIISFILLILMIVKIIKFPKGVLESLENPVVASVFPTLSMGIMLLSTYCTTFAKSFAYIMWIIGVALHVVLILWFTKKFALNFNINKVFPSWFIVYVGIVVTSVTAPAYKMQNVGKIAFWFGFVTYLILLPIVIYRVVKIKGMPEPTLPTLAIFAAPASLLLAGYMKSFETKNIIMVWFLMSLSIIMYMIVVIMLFKLLKLKFYPSYSGFTFPLIISGISIKLTNGFLIKSGQAIPLLKYLVKLQEVVAVVITLYVLIIYIKFLLPEKHDCISISK</sequence>
<evidence type="ECO:0000313" key="10">
    <source>
        <dbReference type="Proteomes" id="UP000223854"/>
    </source>
</evidence>
<accession>A0A7X5SW33</accession>
<protein>
    <submittedName>
        <fullName evidence="8">C4-dicarboxylate ABC transporter</fullName>
    </submittedName>
    <submittedName>
        <fullName evidence="6">C4-dicarboxylate transporter/malic acid transport protein</fullName>
    </submittedName>
    <submittedName>
        <fullName evidence="7">TDT family transporter</fullName>
    </submittedName>
</protein>
<reference evidence="6" key="1">
    <citation type="submission" date="2014-08" db="EMBL/GenBank/DDBJ databases">
        <authorList>
            <person name="Kubiak A."/>
            <person name="Poehlein A."/>
            <person name="Daniel R."/>
            <person name="Minton N.P."/>
        </authorList>
    </citation>
    <scope>NUCLEOTIDE SEQUENCE</scope>
    <source>
        <strain evidence="6">NCIMB 10696</strain>
    </source>
</reference>
<dbReference type="GO" id="GO:0005886">
    <property type="term" value="C:plasma membrane"/>
    <property type="evidence" value="ECO:0007669"/>
    <property type="project" value="TreeGrafter"/>
</dbReference>
<dbReference type="Proteomes" id="UP000033052">
    <property type="component" value="Chromosome"/>
</dbReference>
<dbReference type="EMBL" id="PDLH01000007">
    <property type="protein sequence ID" value="PHH00544.1"/>
    <property type="molecule type" value="Genomic_DNA"/>
</dbReference>
<gene>
    <name evidence="6" type="ORF">CLSPO_c15490</name>
    <name evidence="8" type="ORF">CRX47_12050</name>
    <name evidence="7" type="ORF">FDF70_04545</name>
</gene>
<evidence type="ECO:0000256" key="4">
    <source>
        <dbReference type="ARBA" id="ARBA00023136"/>
    </source>
</evidence>
<keyword evidence="4 5" id="KW-0472">Membrane</keyword>
<dbReference type="KEGG" id="cld:CLSPO_c15490"/>
<dbReference type="GO" id="GO:0046583">
    <property type="term" value="F:monoatomic cation efflux transmembrane transporter activity"/>
    <property type="evidence" value="ECO:0007669"/>
    <property type="project" value="TreeGrafter"/>
</dbReference>
<dbReference type="Gene3D" id="1.50.10.150">
    <property type="entry name" value="Voltage-dependent anion channel"/>
    <property type="match status" value="1"/>
</dbReference>
<dbReference type="InterPro" id="IPR052951">
    <property type="entry name" value="Tellurite_res_ion_channel"/>
</dbReference>
<feature type="transmembrane region" description="Helical" evidence="5">
    <location>
        <begin position="125"/>
        <end position="148"/>
    </location>
</feature>
<evidence type="ECO:0000313" key="6">
    <source>
        <dbReference type="EMBL" id="AKC62269.1"/>
    </source>
</evidence>
<dbReference type="AlphaFoldDB" id="A0A7X5SW33"/>
<feature type="transmembrane region" description="Helical" evidence="5">
    <location>
        <begin position="245"/>
        <end position="264"/>
    </location>
</feature>
<dbReference type="InterPro" id="IPR038665">
    <property type="entry name" value="Voltage-dep_anion_channel_sf"/>
</dbReference>
<reference evidence="7 11" key="4">
    <citation type="submission" date="2019-04" db="EMBL/GenBank/DDBJ databases">
        <title>Genome sequencing of Clostridium botulinum Groups I-IV and Clostridium butyricum.</title>
        <authorList>
            <person name="Brunt J."/>
            <person name="Van Vliet A.H.M."/>
            <person name="Stringer S.C."/>
            <person name="Carter A.T."/>
            <person name="Peck M.W."/>
        </authorList>
    </citation>
    <scope>NUCLEOTIDE SEQUENCE [LARGE SCALE GENOMIC DNA]</scope>
    <source>
        <strain evidence="7 11">IFR 18/108</strain>
    </source>
</reference>
<evidence type="ECO:0000313" key="11">
    <source>
        <dbReference type="Proteomes" id="UP000486601"/>
    </source>
</evidence>
<keyword evidence="2 5" id="KW-0812">Transmembrane</keyword>
<evidence type="ECO:0000256" key="3">
    <source>
        <dbReference type="ARBA" id="ARBA00022989"/>
    </source>
</evidence>
<evidence type="ECO:0000313" key="9">
    <source>
        <dbReference type="Proteomes" id="UP000033052"/>
    </source>
</evidence>
<evidence type="ECO:0000256" key="5">
    <source>
        <dbReference type="SAM" id="Phobius"/>
    </source>
</evidence>
<feature type="transmembrane region" description="Helical" evidence="5">
    <location>
        <begin position="284"/>
        <end position="302"/>
    </location>
</feature>
<dbReference type="EMBL" id="SXCS01000002">
    <property type="protein sequence ID" value="NFR60783.1"/>
    <property type="molecule type" value="Genomic_DNA"/>
</dbReference>
<evidence type="ECO:0000313" key="8">
    <source>
        <dbReference type="EMBL" id="PHH00544.1"/>
    </source>
</evidence>
<evidence type="ECO:0000256" key="2">
    <source>
        <dbReference type="ARBA" id="ARBA00022692"/>
    </source>
</evidence>
<feature type="transmembrane region" description="Helical" evidence="5">
    <location>
        <begin position="212"/>
        <end position="233"/>
    </location>
</feature>
<reference evidence="6 9" key="2">
    <citation type="journal article" date="2015" name="PLoS ONE">
        <title>A universal mariner transposon system for forward genetic studies in the genus clostridium.</title>
        <authorList>
            <person name="Zhang Y."/>
            <person name="Grosse-Honebrink A."/>
            <person name="Minton N.P."/>
        </authorList>
    </citation>
    <scope>NUCLEOTIDE SEQUENCE [LARGE SCALE GENOMIC DNA]</scope>
    <source>
        <strain evidence="6 9">NCIMB 10696</strain>
    </source>
</reference>
<reference evidence="8 10" key="3">
    <citation type="submission" date="2017-09" db="EMBL/GenBank/DDBJ databases">
        <title>FDA dAtabase for Regulatory Grade micrObial Sequences (FDA-ARGOS): Supporting development and validation of Infectious Disease Dx tests.</title>
        <authorList>
            <person name="Kerrigan L."/>
            <person name="Long C."/>
            <person name="Tallon L.J."/>
            <person name="Sadzewicz L."/>
            <person name="Ott S."/>
            <person name="Zhao X."/>
            <person name="Nagaraj S."/>
            <person name="Vavikolanu K."/>
            <person name="Aluvathingal J."/>
            <person name="Nadendla S."/>
            <person name="Sichtig H."/>
        </authorList>
    </citation>
    <scope>NUCLEOTIDE SEQUENCE [LARGE SCALE GENOMIC DNA]</scope>
    <source>
        <strain evidence="8 10">FDAARGOS_423</strain>
    </source>
</reference>
<feature type="transmembrane region" description="Helical" evidence="5">
    <location>
        <begin position="65"/>
        <end position="83"/>
    </location>
</feature>
<comment type="subcellular location">
    <subcellularLocation>
        <location evidence="1">Membrane</location>
        <topology evidence="1">Multi-pass membrane protein</topology>
    </subcellularLocation>
</comment>
<dbReference type="PANTHER" id="PTHR37955:SF1">
    <property type="entry name" value="DEP DOMAIN-CONTAINING PROTEIN"/>
    <property type="match status" value="1"/>
</dbReference>
<dbReference type="PANTHER" id="PTHR37955">
    <property type="entry name" value="TELLURITE RESISTANCE PROTEIN TEHA"/>
    <property type="match status" value="1"/>
</dbReference>
<proteinExistence type="predicted"/>
<name>A0A7X5SW33_CLOSG</name>
<evidence type="ECO:0000256" key="1">
    <source>
        <dbReference type="ARBA" id="ARBA00004141"/>
    </source>
</evidence>
<dbReference type="CDD" id="cd09325">
    <property type="entry name" value="TDT_C4-dicarb_trans"/>
    <property type="match status" value="1"/>
</dbReference>
<dbReference type="RefSeq" id="WP_003491135.1">
    <property type="nucleotide sequence ID" value="NZ_CBCRVC010000001.1"/>
</dbReference>
<feature type="transmembrane region" description="Helical" evidence="5">
    <location>
        <begin position="95"/>
        <end position="113"/>
    </location>
</feature>
<organism evidence="7 11">
    <name type="scientific">Clostridium sporogenes</name>
    <dbReference type="NCBI Taxonomy" id="1509"/>
    <lineage>
        <taxon>Bacteria</taxon>
        <taxon>Bacillati</taxon>
        <taxon>Bacillota</taxon>
        <taxon>Clostridia</taxon>
        <taxon>Eubacteriales</taxon>
        <taxon>Clostridiaceae</taxon>
        <taxon>Clostridium</taxon>
    </lineage>
</organism>
<evidence type="ECO:0000313" key="7">
    <source>
        <dbReference type="EMBL" id="NFR60783.1"/>
    </source>
</evidence>
<keyword evidence="10" id="KW-1185">Reference proteome</keyword>
<dbReference type="GeneID" id="92938261"/>
<keyword evidence="3 5" id="KW-1133">Transmembrane helix</keyword>
<dbReference type="Proteomes" id="UP000223854">
    <property type="component" value="Unassembled WGS sequence"/>
</dbReference>
<feature type="transmembrane region" description="Helical" evidence="5">
    <location>
        <begin position="187"/>
        <end position="206"/>
    </location>
</feature>
<dbReference type="Proteomes" id="UP000486601">
    <property type="component" value="Unassembled WGS sequence"/>
</dbReference>
<feature type="transmembrane region" description="Helical" evidence="5">
    <location>
        <begin position="32"/>
        <end position="53"/>
    </location>
</feature>
<dbReference type="Pfam" id="PF03595">
    <property type="entry name" value="SLAC1"/>
    <property type="match status" value="1"/>
</dbReference>
<dbReference type="InterPro" id="IPR004695">
    <property type="entry name" value="SLAC1/Mae1/Ssu1/TehA"/>
</dbReference>